<protein>
    <submittedName>
        <fullName evidence="5">Shikimate dehydrogenase</fullName>
    </submittedName>
</protein>
<dbReference type="RefSeq" id="WP_237608391.1">
    <property type="nucleotide sequence ID" value="NZ_JAIRBB010000007.1"/>
</dbReference>
<dbReference type="GO" id="GO:0005829">
    <property type="term" value="C:cytosol"/>
    <property type="evidence" value="ECO:0007669"/>
    <property type="project" value="TreeGrafter"/>
</dbReference>
<keyword evidence="3" id="KW-0057">Aromatic amino acid biosynthesis</keyword>
<dbReference type="GO" id="GO:0009423">
    <property type="term" value="P:chorismate biosynthetic process"/>
    <property type="evidence" value="ECO:0007669"/>
    <property type="project" value="TreeGrafter"/>
</dbReference>
<evidence type="ECO:0000313" key="5">
    <source>
        <dbReference type="EMBL" id="MCG2431272.1"/>
    </source>
</evidence>
<proteinExistence type="predicted"/>
<dbReference type="GO" id="GO:0019632">
    <property type="term" value="P:shikimate metabolic process"/>
    <property type="evidence" value="ECO:0007669"/>
    <property type="project" value="TreeGrafter"/>
</dbReference>
<keyword evidence="2" id="KW-0560">Oxidoreductase</keyword>
<dbReference type="InterPro" id="IPR036291">
    <property type="entry name" value="NAD(P)-bd_dom_sf"/>
</dbReference>
<keyword evidence="6" id="KW-1185">Reference proteome</keyword>
<dbReference type="PANTHER" id="PTHR21089">
    <property type="entry name" value="SHIKIMATE DEHYDROGENASE"/>
    <property type="match status" value="1"/>
</dbReference>
<dbReference type="CDD" id="cd01065">
    <property type="entry name" value="NAD_bind_Shikimate_DH"/>
    <property type="match status" value="1"/>
</dbReference>
<dbReference type="SUPFAM" id="SSF51735">
    <property type="entry name" value="NAD(P)-binding Rossmann-fold domains"/>
    <property type="match status" value="1"/>
</dbReference>
<dbReference type="PANTHER" id="PTHR21089:SF1">
    <property type="entry name" value="BIFUNCTIONAL 3-DEHYDROQUINATE DEHYDRATASE_SHIKIMATE DEHYDROGENASE, CHLOROPLASTIC"/>
    <property type="match status" value="1"/>
</dbReference>
<dbReference type="AlphaFoldDB" id="A0A9X1R3V8"/>
<name>A0A9X1R3V8_9FLAO</name>
<evidence type="ECO:0000256" key="1">
    <source>
        <dbReference type="ARBA" id="ARBA00004871"/>
    </source>
</evidence>
<evidence type="ECO:0000256" key="3">
    <source>
        <dbReference type="ARBA" id="ARBA00023141"/>
    </source>
</evidence>
<dbReference type="SUPFAM" id="SSF53223">
    <property type="entry name" value="Aminoacid dehydrogenase-like, N-terminal domain"/>
    <property type="match status" value="1"/>
</dbReference>
<dbReference type="InterPro" id="IPR046346">
    <property type="entry name" value="Aminoacid_DH-like_N_sf"/>
</dbReference>
<gene>
    <name evidence="5" type="ORF">K8344_09085</name>
</gene>
<dbReference type="EMBL" id="JAIRBB010000007">
    <property type="protein sequence ID" value="MCG2431272.1"/>
    <property type="molecule type" value="Genomic_DNA"/>
</dbReference>
<dbReference type="InterPro" id="IPR022893">
    <property type="entry name" value="Shikimate_DH_fam"/>
</dbReference>
<feature type="domain" description="Shikimate dehydrogenase substrate binding N-terminal" evidence="4">
    <location>
        <begin position="6"/>
        <end position="87"/>
    </location>
</feature>
<sequence length="243" mass="27692">MSKFGLVGKNISYSFSRTYFTEKFEKENLNHTYENFDIPSINDFSKVISETSNLSGLSVTIPYKEEVIPFLNELDEEAKIIGAVNTIKVSDSKMIKGFNTDHYGFQKSLEAFLPIQKKTALILGTGGASKAIAYALKKLEFDFKFVSRKKTSSNLSYDELDEHIIQNYYLIINCTPLGTFPNITECPSIPYEFLSEKHLLFDLIYNPAETEFLKRGKHQGARISNGLKMLEFQAEKAWAIWNS</sequence>
<dbReference type="InterPro" id="IPR013708">
    <property type="entry name" value="Shikimate_DH-bd_N"/>
</dbReference>
<evidence type="ECO:0000259" key="4">
    <source>
        <dbReference type="Pfam" id="PF08501"/>
    </source>
</evidence>
<reference evidence="5" key="1">
    <citation type="submission" date="2021-09" db="EMBL/GenBank/DDBJ databases">
        <title>Genome of Aequorivita sp. strain F64183.</title>
        <authorList>
            <person name="Wang Y."/>
        </authorList>
    </citation>
    <scope>NUCLEOTIDE SEQUENCE</scope>
    <source>
        <strain evidence="5">F64183</strain>
    </source>
</reference>
<comment type="caution">
    <text evidence="5">The sequence shown here is derived from an EMBL/GenBank/DDBJ whole genome shotgun (WGS) entry which is preliminary data.</text>
</comment>
<dbReference type="GO" id="GO:0050661">
    <property type="term" value="F:NADP binding"/>
    <property type="evidence" value="ECO:0007669"/>
    <property type="project" value="TreeGrafter"/>
</dbReference>
<dbReference type="GO" id="GO:0004764">
    <property type="term" value="F:shikimate 3-dehydrogenase (NADP+) activity"/>
    <property type="evidence" value="ECO:0007669"/>
    <property type="project" value="InterPro"/>
</dbReference>
<keyword evidence="3" id="KW-0028">Amino-acid biosynthesis</keyword>
<comment type="pathway">
    <text evidence="1">Metabolic intermediate biosynthesis; chorismate biosynthesis; chorismate from D-erythrose 4-phosphate and phosphoenolpyruvate: step 4/7.</text>
</comment>
<dbReference type="Pfam" id="PF08501">
    <property type="entry name" value="Shikimate_dh_N"/>
    <property type="match status" value="1"/>
</dbReference>
<dbReference type="Gene3D" id="3.40.50.720">
    <property type="entry name" value="NAD(P)-binding Rossmann-like Domain"/>
    <property type="match status" value="1"/>
</dbReference>
<evidence type="ECO:0000313" key="6">
    <source>
        <dbReference type="Proteomes" id="UP001139462"/>
    </source>
</evidence>
<dbReference type="Gene3D" id="3.40.50.10860">
    <property type="entry name" value="Leucine Dehydrogenase, chain A, domain 1"/>
    <property type="match status" value="1"/>
</dbReference>
<dbReference type="Proteomes" id="UP001139462">
    <property type="component" value="Unassembled WGS sequence"/>
</dbReference>
<organism evidence="5 6">
    <name type="scientific">Aequorivita xiaoshiensis</name>
    <dbReference type="NCBI Taxonomy" id="2874476"/>
    <lineage>
        <taxon>Bacteria</taxon>
        <taxon>Pseudomonadati</taxon>
        <taxon>Bacteroidota</taxon>
        <taxon>Flavobacteriia</taxon>
        <taxon>Flavobacteriales</taxon>
        <taxon>Flavobacteriaceae</taxon>
        <taxon>Aequorivita</taxon>
    </lineage>
</organism>
<evidence type="ECO:0000256" key="2">
    <source>
        <dbReference type="ARBA" id="ARBA00023002"/>
    </source>
</evidence>
<accession>A0A9X1R3V8</accession>
<dbReference type="GO" id="GO:0009073">
    <property type="term" value="P:aromatic amino acid family biosynthetic process"/>
    <property type="evidence" value="ECO:0007669"/>
    <property type="project" value="UniProtKB-KW"/>
</dbReference>